<sequence length="269" mass="30015">SFLEEEKGSGATSPPLGFAGMFDFFGELKRILVSLTEVASLVQHVNCEEGASSSSGGASSTNSDEMDTEDIEINVDPLCLQKLLDMGFEEVRSRKALLLSKMIPMRAMEWLLEHSNDEDIDEPLTSDEINTLAAENNPNVKRKRVPGRKKEFIPYPRCVSNLKEMGFEEKDIVIALKISSNNQERALDWLLGDRQVPDRIPDDGLDPDSPLYSAIMDHPVVQLGLTNPRILHAFEDMLENPNNSGQYINDPEIGPVLLQISRIVQSFSR</sequence>
<name>A0A7M5XH65_9CNID</name>
<dbReference type="Gene3D" id="1.10.8.10">
    <property type="entry name" value="DNA helicase RuvA subunit, C-terminal domain"/>
    <property type="match status" value="2"/>
</dbReference>
<dbReference type="Pfam" id="PF21267">
    <property type="entry name" value="UBAP-1_UBA2"/>
    <property type="match status" value="1"/>
</dbReference>
<dbReference type="Pfam" id="PF22562">
    <property type="entry name" value="UBA_7"/>
    <property type="match status" value="1"/>
</dbReference>
<protein>
    <recommendedName>
        <fullName evidence="1">UBA domain-containing protein</fullName>
    </recommendedName>
</protein>
<feature type="domain" description="UBA" evidence="1">
    <location>
        <begin position="74"/>
        <end position="114"/>
    </location>
</feature>
<dbReference type="Proteomes" id="UP000594262">
    <property type="component" value="Unplaced"/>
</dbReference>
<dbReference type="PROSITE" id="PS50030">
    <property type="entry name" value="UBA"/>
    <property type="match status" value="2"/>
</dbReference>
<evidence type="ECO:0000313" key="2">
    <source>
        <dbReference type="EnsemblMetazoa" id="CLYHEMP021854.1"/>
    </source>
</evidence>
<dbReference type="InterPro" id="IPR009060">
    <property type="entry name" value="UBA-like_sf"/>
</dbReference>
<dbReference type="AlphaFoldDB" id="A0A7M5XH65"/>
<dbReference type="InterPro" id="IPR006636">
    <property type="entry name" value="STI1_HS-bd"/>
</dbReference>
<dbReference type="PANTHER" id="PTHR46738">
    <property type="entry name" value="UBIQUITIN-ASSOCIATED DOMAIN-CONTAINING PROTEIN 1"/>
    <property type="match status" value="1"/>
</dbReference>
<organism evidence="2 3">
    <name type="scientific">Clytia hemisphaerica</name>
    <dbReference type="NCBI Taxonomy" id="252671"/>
    <lineage>
        <taxon>Eukaryota</taxon>
        <taxon>Metazoa</taxon>
        <taxon>Cnidaria</taxon>
        <taxon>Hydrozoa</taxon>
        <taxon>Hydroidolina</taxon>
        <taxon>Leptothecata</taxon>
        <taxon>Obeliida</taxon>
        <taxon>Clytiidae</taxon>
        <taxon>Clytia</taxon>
    </lineage>
</organism>
<feature type="domain" description="UBA" evidence="1">
    <location>
        <begin position="153"/>
        <end position="193"/>
    </location>
</feature>
<dbReference type="GO" id="GO:0000151">
    <property type="term" value="C:ubiquitin ligase complex"/>
    <property type="evidence" value="ECO:0007669"/>
    <property type="project" value="TreeGrafter"/>
</dbReference>
<dbReference type="OrthoDB" id="336240at2759"/>
<dbReference type="PANTHER" id="PTHR46738:SF1">
    <property type="entry name" value="UBIQUITIN-ASSOCIATED DOMAIN-CONTAINING PROTEIN 1"/>
    <property type="match status" value="1"/>
</dbReference>
<accession>A0A7M5XH65</accession>
<dbReference type="SMART" id="SM00165">
    <property type="entry name" value="UBA"/>
    <property type="match status" value="2"/>
</dbReference>
<dbReference type="EnsemblMetazoa" id="CLYHEMT021854.1">
    <property type="protein sequence ID" value="CLYHEMP021854.1"/>
    <property type="gene ID" value="CLYHEMG021854"/>
</dbReference>
<proteinExistence type="predicted"/>
<evidence type="ECO:0000313" key="3">
    <source>
        <dbReference type="Proteomes" id="UP000594262"/>
    </source>
</evidence>
<dbReference type="Gene3D" id="1.10.260.100">
    <property type="match status" value="1"/>
</dbReference>
<dbReference type="SUPFAM" id="SSF46934">
    <property type="entry name" value="UBA-like"/>
    <property type="match status" value="2"/>
</dbReference>
<dbReference type="SMART" id="SM00727">
    <property type="entry name" value="STI1"/>
    <property type="match status" value="1"/>
</dbReference>
<dbReference type="InterPro" id="IPR049467">
    <property type="entry name" value="UBAP-1-like_UBA2"/>
</dbReference>
<dbReference type="InterPro" id="IPR015940">
    <property type="entry name" value="UBA"/>
</dbReference>
<evidence type="ECO:0000259" key="1">
    <source>
        <dbReference type="PROSITE" id="PS50030"/>
    </source>
</evidence>
<reference evidence="2" key="1">
    <citation type="submission" date="2021-01" db="UniProtKB">
        <authorList>
            <consortium name="EnsemblMetazoa"/>
        </authorList>
    </citation>
    <scope>IDENTIFICATION</scope>
</reference>
<dbReference type="InterPro" id="IPR052476">
    <property type="entry name" value="UBAC1"/>
</dbReference>
<keyword evidence="3" id="KW-1185">Reference proteome</keyword>